<proteinExistence type="predicted"/>
<feature type="non-terminal residue" evidence="1">
    <location>
        <position position="1"/>
    </location>
</feature>
<feature type="non-terminal residue" evidence="1">
    <location>
        <position position="43"/>
    </location>
</feature>
<comment type="caution">
    <text evidence="1">The sequence shown here is derived from an EMBL/GenBank/DDBJ whole genome shotgun (WGS) entry which is preliminary data.</text>
</comment>
<organism evidence="1">
    <name type="scientific">Tetraodon nigroviridis</name>
    <name type="common">Spotted green pufferfish</name>
    <name type="synonym">Chelonodon nigroviridis</name>
    <dbReference type="NCBI Taxonomy" id="99883"/>
    <lineage>
        <taxon>Eukaryota</taxon>
        <taxon>Metazoa</taxon>
        <taxon>Chordata</taxon>
        <taxon>Craniata</taxon>
        <taxon>Vertebrata</taxon>
        <taxon>Euteleostomi</taxon>
        <taxon>Actinopterygii</taxon>
        <taxon>Neopterygii</taxon>
        <taxon>Teleostei</taxon>
        <taxon>Neoteleostei</taxon>
        <taxon>Acanthomorphata</taxon>
        <taxon>Eupercaria</taxon>
        <taxon>Tetraodontiformes</taxon>
        <taxon>Tetradontoidea</taxon>
        <taxon>Tetraodontidae</taxon>
        <taxon>Tetraodon</taxon>
    </lineage>
</organism>
<name>Q4T718_TETNG</name>
<dbReference type="AlphaFoldDB" id="Q4T718"/>
<reference evidence="1" key="1">
    <citation type="journal article" date="2004" name="Nature">
        <title>Genome duplication in the teleost fish Tetraodon nigroviridis reveals the early vertebrate proto-karyotype.</title>
        <authorList>
            <person name="Jaillon O."/>
            <person name="Aury J.-M."/>
            <person name="Brunet F."/>
            <person name="Petit J.-L."/>
            <person name="Stange-Thomann N."/>
            <person name="Mauceli E."/>
            <person name="Bouneau L."/>
            <person name="Fischer C."/>
            <person name="Ozouf-Costaz C."/>
            <person name="Bernot A."/>
            <person name="Nicaud S."/>
            <person name="Jaffe D."/>
            <person name="Fisher S."/>
            <person name="Lutfalla G."/>
            <person name="Dossat C."/>
            <person name="Segurens B."/>
            <person name="Dasilva C."/>
            <person name="Salanoubat M."/>
            <person name="Levy M."/>
            <person name="Boudet N."/>
            <person name="Castellano S."/>
            <person name="Anthouard V."/>
            <person name="Jubin C."/>
            <person name="Castelli V."/>
            <person name="Katinka M."/>
            <person name="Vacherie B."/>
            <person name="Biemont C."/>
            <person name="Skalli Z."/>
            <person name="Cattolico L."/>
            <person name="Poulain J."/>
            <person name="De Berardinis V."/>
            <person name="Cruaud C."/>
            <person name="Duprat S."/>
            <person name="Brottier P."/>
            <person name="Coutanceau J.-P."/>
            <person name="Gouzy J."/>
            <person name="Parra G."/>
            <person name="Lardier G."/>
            <person name="Chapple C."/>
            <person name="McKernan K.J."/>
            <person name="McEwan P."/>
            <person name="Bosak S."/>
            <person name="Kellis M."/>
            <person name="Volff J.-N."/>
            <person name="Guigo R."/>
            <person name="Zody M.C."/>
            <person name="Mesirov J."/>
            <person name="Lindblad-Toh K."/>
            <person name="Birren B."/>
            <person name="Nusbaum C."/>
            <person name="Kahn D."/>
            <person name="Robinson-Rechavi M."/>
            <person name="Laudet V."/>
            <person name="Schachter V."/>
            <person name="Quetier F."/>
            <person name="Saurin W."/>
            <person name="Scarpelli C."/>
            <person name="Wincker P."/>
            <person name="Lander E.S."/>
            <person name="Weissenbach J."/>
            <person name="Roest Crollius H."/>
        </authorList>
    </citation>
    <scope>NUCLEOTIDE SEQUENCE [LARGE SCALE GENOMIC DNA]</scope>
</reference>
<sequence>EKMLMARGSGRDEAQKLHRKWLEHRAFMVELACNKEWLAKMEL</sequence>
<protein>
    <submittedName>
        <fullName evidence="1">(spotted green pufferfish) hypothetical protein</fullName>
    </submittedName>
</protein>
<evidence type="ECO:0000313" key="1">
    <source>
        <dbReference type="EMBL" id="CAF91314.1"/>
    </source>
</evidence>
<reference evidence="1" key="2">
    <citation type="submission" date="2004-02" db="EMBL/GenBank/DDBJ databases">
        <authorList>
            <consortium name="Genoscope"/>
            <consortium name="Whitehead Institute Centre for Genome Research"/>
        </authorList>
    </citation>
    <scope>NUCLEOTIDE SEQUENCE</scope>
</reference>
<dbReference type="OrthoDB" id="8927355at2759"/>
<gene>
    <name evidence="1" type="ORF">GSTENG00005981001</name>
</gene>
<dbReference type="EMBL" id="CAAE01008369">
    <property type="protein sequence ID" value="CAF91314.1"/>
    <property type="molecule type" value="Genomic_DNA"/>
</dbReference>
<accession>Q4T718</accession>
<dbReference type="KEGG" id="tng:GSTEN00005981G001"/>